<feature type="compositionally biased region" description="Basic residues" evidence="7">
    <location>
        <begin position="12"/>
        <end position="21"/>
    </location>
</feature>
<dbReference type="GO" id="GO:0070840">
    <property type="term" value="F:dynein complex binding"/>
    <property type="evidence" value="ECO:0007669"/>
    <property type="project" value="TreeGrafter"/>
</dbReference>
<reference evidence="8" key="1">
    <citation type="journal article" date="2020" name="Stud. Mycol.">
        <title>101 Dothideomycetes genomes: a test case for predicting lifestyles and emergence of pathogens.</title>
        <authorList>
            <person name="Haridas S."/>
            <person name="Albert R."/>
            <person name="Binder M."/>
            <person name="Bloem J."/>
            <person name="Labutti K."/>
            <person name="Salamov A."/>
            <person name="Andreopoulos B."/>
            <person name="Baker S."/>
            <person name="Barry K."/>
            <person name="Bills G."/>
            <person name="Bluhm B."/>
            <person name="Cannon C."/>
            <person name="Castanera R."/>
            <person name="Culley D."/>
            <person name="Daum C."/>
            <person name="Ezra D."/>
            <person name="Gonzalez J."/>
            <person name="Henrissat B."/>
            <person name="Kuo A."/>
            <person name="Liang C."/>
            <person name="Lipzen A."/>
            <person name="Lutzoni F."/>
            <person name="Magnuson J."/>
            <person name="Mondo S."/>
            <person name="Nolan M."/>
            <person name="Ohm R."/>
            <person name="Pangilinan J."/>
            <person name="Park H.-J."/>
            <person name="Ramirez L."/>
            <person name="Alfaro M."/>
            <person name="Sun H."/>
            <person name="Tritt A."/>
            <person name="Yoshinaga Y."/>
            <person name="Zwiers L.-H."/>
            <person name="Turgeon B."/>
            <person name="Goodwin S."/>
            <person name="Spatafora J."/>
            <person name="Crous P."/>
            <person name="Grigoriev I."/>
        </authorList>
    </citation>
    <scope>NUCLEOTIDE SEQUENCE</scope>
    <source>
        <strain evidence="8">CBS 121167</strain>
    </source>
</reference>
<feature type="region of interest" description="Disordered" evidence="7">
    <location>
        <begin position="1"/>
        <end position="29"/>
    </location>
</feature>
<evidence type="ECO:0000256" key="3">
    <source>
        <dbReference type="ARBA" id="ARBA00016573"/>
    </source>
</evidence>
<dbReference type="GO" id="GO:0005869">
    <property type="term" value="C:dynactin complex"/>
    <property type="evidence" value="ECO:0007669"/>
    <property type="project" value="InterPro"/>
</dbReference>
<name>A0A6A6AYY3_9PEZI</name>
<keyword evidence="5" id="KW-0206">Cytoskeleton</keyword>
<organism evidence="8 9">
    <name type="scientific">Aplosporella prunicola CBS 121167</name>
    <dbReference type="NCBI Taxonomy" id="1176127"/>
    <lineage>
        <taxon>Eukaryota</taxon>
        <taxon>Fungi</taxon>
        <taxon>Dikarya</taxon>
        <taxon>Ascomycota</taxon>
        <taxon>Pezizomycotina</taxon>
        <taxon>Dothideomycetes</taxon>
        <taxon>Dothideomycetes incertae sedis</taxon>
        <taxon>Botryosphaeriales</taxon>
        <taxon>Aplosporellaceae</taxon>
        <taxon>Aplosporella</taxon>
    </lineage>
</organism>
<protein>
    <recommendedName>
        <fullName evidence="3">Dynactin subunit 6</fullName>
    </recommendedName>
</protein>
<dbReference type="Gene3D" id="2.160.10.10">
    <property type="entry name" value="Hexapeptide repeat proteins"/>
    <property type="match status" value="1"/>
</dbReference>
<accession>A0A6A6AYY3</accession>
<dbReference type="InterPro" id="IPR027777">
    <property type="entry name" value="DCTN6"/>
</dbReference>
<evidence type="ECO:0000313" key="8">
    <source>
        <dbReference type="EMBL" id="KAF2136990.1"/>
    </source>
</evidence>
<dbReference type="GO" id="GO:0007052">
    <property type="term" value="P:mitotic spindle organization"/>
    <property type="evidence" value="ECO:0007669"/>
    <property type="project" value="TreeGrafter"/>
</dbReference>
<evidence type="ECO:0000256" key="1">
    <source>
        <dbReference type="ARBA" id="ARBA00004245"/>
    </source>
</evidence>
<comment type="similarity">
    <text evidence="2">Belongs to the dynactin subunits 5/6 family. Dynactin subunit 6 subfamily.</text>
</comment>
<evidence type="ECO:0000256" key="5">
    <source>
        <dbReference type="ARBA" id="ARBA00023212"/>
    </source>
</evidence>
<dbReference type="OrthoDB" id="2355at2759"/>
<keyword evidence="9" id="KW-1185">Reference proteome</keyword>
<comment type="subcellular location">
    <subcellularLocation>
        <location evidence="1">Cytoplasm</location>
        <location evidence="1">Cytoskeleton</location>
    </subcellularLocation>
</comment>
<dbReference type="Proteomes" id="UP000799438">
    <property type="component" value="Unassembled WGS sequence"/>
</dbReference>
<dbReference type="InterPro" id="IPR011004">
    <property type="entry name" value="Trimer_LpxA-like_sf"/>
</dbReference>
<keyword evidence="4" id="KW-0963">Cytoplasm</keyword>
<sequence>MADLQPPTPRTPGHRPTHSKRISTLPKAPASIHPAATVANHAVLTGHHAITISAGAVLHPHCKVTSVHGPVVIGEGCIIYEKAVVGIEGDGEAESGRGVVLDRNVVVESGAVVEAALVGEGAVVGVEGRVGVGSAVGRWCQITPRCALPPGSDLPDFSVLYGNNQRRLNYTAQTRPVVTDIRKRAHENQLRLFAKLVPNNAAKWM</sequence>
<dbReference type="SUPFAM" id="SSF51161">
    <property type="entry name" value="Trimeric LpxA-like enzymes"/>
    <property type="match status" value="1"/>
</dbReference>
<feature type="compositionally biased region" description="Pro residues" evidence="7">
    <location>
        <begin position="1"/>
        <end position="10"/>
    </location>
</feature>
<dbReference type="AlphaFoldDB" id="A0A6A6AYY3"/>
<evidence type="ECO:0000313" key="9">
    <source>
        <dbReference type="Proteomes" id="UP000799438"/>
    </source>
</evidence>
<comment type="function">
    <text evidence="6">Part of the dynactin complex that activates the molecular motor dynein for ultra-processive transport along microtubules.</text>
</comment>
<dbReference type="RefSeq" id="XP_033392708.1">
    <property type="nucleotide sequence ID" value="XM_033542572.1"/>
</dbReference>
<evidence type="ECO:0000256" key="4">
    <source>
        <dbReference type="ARBA" id="ARBA00022490"/>
    </source>
</evidence>
<evidence type="ECO:0000256" key="2">
    <source>
        <dbReference type="ARBA" id="ARBA00007719"/>
    </source>
</evidence>
<gene>
    <name evidence="8" type="ORF">K452DRAFT_302286</name>
</gene>
<dbReference type="EMBL" id="ML995508">
    <property type="protein sequence ID" value="KAF2136990.1"/>
    <property type="molecule type" value="Genomic_DNA"/>
</dbReference>
<dbReference type="PANTHER" id="PTHR13072">
    <property type="entry name" value="DYNACTIN 6"/>
    <property type="match status" value="1"/>
</dbReference>
<dbReference type="PANTHER" id="PTHR13072:SF0">
    <property type="entry name" value="DYNACTIN SUBUNIT 6"/>
    <property type="match status" value="1"/>
</dbReference>
<evidence type="ECO:0000256" key="6">
    <source>
        <dbReference type="ARBA" id="ARBA00034687"/>
    </source>
</evidence>
<evidence type="ECO:0000256" key="7">
    <source>
        <dbReference type="SAM" id="MobiDB-lite"/>
    </source>
</evidence>
<dbReference type="GeneID" id="54300069"/>
<proteinExistence type="inferred from homology"/>